<organism evidence="1">
    <name type="scientific">marine sediment metagenome</name>
    <dbReference type="NCBI Taxonomy" id="412755"/>
    <lineage>
        <taxon>unclassified sequences</taxon>
        <taxon>metagenomes</taxon>
        <taxon>ecological metagenomes</taxon>
    </lineage>
</organism>
<name>X0UKK8_9ZZZZ</name>
<protein>
    <recommendedName>
        <fullName evidence="2">DUF1353 domain-containing protein</fullName>
    </recommendedName>
</protein>
<gene>
    <name evidence="1" type="ORF">S01H1_20684</name>
</gene>
<accession>X0UKK8</accession>
<evidence type="ECO:0000313" key="1">
    <source>
        <dbReference type="EMBL" id="GAF89000.1"/>
    </source>
</evidence>
<sequence>MGKVKKAVISYRGGYKYQLAANYIVQIGIKPENNINTKFIVLSTEGMLSILRGYAWDGASGGYPDLKKIMRGSLIHDALYQLIRMKLLTLGDRKQADKELRKA</sequence>
<feature type="non-terminal residue" evidence="1">
    <location>
        <position position="103"/>
    </location>
</feature>
<dbReference type="EMBL" id="BARS01011355">
    <property type="protein sequence ID" value="GAF89000.1"/>
    <property type="molecule type" value="Genomic_DNA"/>
</dbReference>
<proteinExistence type="predicted"/>
<comment type="caution">
    <text evidence="1">The sequence shown here is derived from an EMBL/GenBank/DDBJ whole genome shotgun (WGS) entry which is preliminary data.</text>
</comment>
<dbReference type="AlphaFoldDB" id="X0UKK8"/>
<evidence type="ECO:0008006" key="2">
    <source>
        <dbReference type="Google" id="ProtNLM"/>
    </source>
</evidence>
<reference evidence="1" key="1">
    <citation type="journal article" date="2014" name="Front. Microbiol.">
        <title>High frequency of phylogenetically diverse reductive dehalogenase-homologous genes in deep subseafloor sedimentary metagenomes.</title>
        <authorList>
            <person name="Kawai M."/>
            <person name="Futagami T."/>
            <person name="Toyoda A."/>
            <person name="Takaki Y."/>
            <person name="Nishi S."/>
            <person name="Hori S."/>
            <person name="Arai W."/>
            <person name="Tsubouchi T."/>
            <person name="Morono Y."/>
            <person name="Uchiyama I."/>
            <person name="Ito T."/>
            <person name="Fujiyama A."/>
            <person name="Inagaki F."/>
            <person name="Takami H."/>
        </authorList>
    </citation>
    <scope>NUCLEOTIDE SEQUENCE</scope>
    <source>
        <strain evidence="1">Expedition CK06-06</strain>
    </source>
</reference>